<dbReference type="Gene3D" id="3.40.390.10">
    <property type="entry name" value="Collagenase (Catalytic Domain)"/>
    <property type="match status" value="2"/>
</dbReference>
<dbReference type="InterPro" id="IPR000718">
    <property type="entry name" value="Peptidase_M13"/>
</dbReference>
<dbReference type="WBParaSite" id="SPAL_0000141800.1">
    <property type="protein sequence ID" value="SPAL_0000141800.1"/>
    <property type="gene ID" value="SPAL_0000141800"/>
</dbReference>
<dbReference type="Pfam" id="PF01431">
    <property type="entry name" value="Peptidase_M13"/>
    <property type="match status" value="1"/>
</dbReference>
<dbReference type="InterPro" id="IPR042089">
    <property type="entry name" value="Peptidase_M13_dom_2"/>
</dbReference>
<organism evidence="4 5">
    <name type="scientific">Strongyloides papillosus</name>
    <name type="common">Intestinal threadworm</name>
    <dbReference type="NCBI Taxonomy" id="174720"/>
    <lineage>
        <taxon>Eukaryota</taxon>
        <taxon>Metazoa</taxon>
        <taxon>Ecdysozoa</taxon>
        <taxon>Nematoda</taxon>
        <taxon>Chromadorea</taxon>
        <taxon>Rhabditida</taxon>
        <taxon>Tylenchina</taxon>
        <taxon>Panagrolaimomorpha</taxon>
        <taxon>Strongyloidoidea</taxon>
        <taxon>Strongyloididae</taxon>
        <taxon>Strongyloides</taxon>
    </lineage>
</organism>
<evidence type="ECO:0000313" key="5">
    <source>
        <dbReference type="WBParaSite" id="SPAL_0000141800.1"/>
    </source>
</evidence>
<keyword evidence="4" id="KW-1185">Reference proteome</keyword>
<reference evidence="5" key="1">
    <citation type="submission" date="2017-02" db="UniProtKB">
        <authorList>
            <consortium name="WormBaseParasite"/>
        </authorList>
    </citation>
    <scope>IDENTIFICATION</scope>
</reference>
<evidence type="ECO:0000313" key="4">
    <source>
        <dbReference type="Proteomes" id="UP000046392"/>
    </source>
</evidence>
<feature type="signal peptide" evidence="2">
    <location>
        <begin position="1"/>
        <end position="19"/>
    </location>
</feature>
<dbReference type="GO" id="GO:0016485">
    <property type="term" value="P:protein processing"/>
    <property type="evidence" value="ECO:0007669"/>
    <property type="project" value="TreeGrafter"/>
</dbReference>
<dbReference type="PANTHER" id="PTHR11733:SF167">
    <property type="entry name" value="FI17812P1-RELATED"/>
    <property type="match status" value="1"/>
</dbReference>
<feature type="domain" description="Peptidase M13 C-terminal" evidence="3">
    <location>
        <begin position="284"/>
        <end position="495"/>
    </location>
</feature>
<dbReference type="PROSITE" id="PS51885">
    <property type="entry name" value="NEPRILYSIN"/>
    <property type="match status" value="1"/>
</dbReference>
<sequence length="496" mass="58213">MNVFTLIFYFYSLLFISKGSTPNKAIDAKTIYNSTFTSESLRKYVDTTVEPCDNFYNFACGNWIKDKKSANRYLIGNFDYRPTRQNFKSFIEGNIFYVFIYLLLETRYHSVRGESPVVDKIIELRDLCVGIDPFDAIGDCERVVIEFGTYALSTLFIKRNRKNSEERNDYIVLDDMIKRIKEEFILLIDERQDTFDELSIDNIFLKFTNMTFSIKSDDFGLTNVTLMEECYKNIGINYNDTIENIVNAIKHQQSITKSDDKMWFCREKIFKPAEYLNFHVYSSAKYHSKYNKIYISSDTLAEPSFSIKFPSALNYGYLGFTFAQAILDAFDTKTINHNYDNFDSEEGKKSVVSEESMNHMIAISTCFTQEWFKQRETINHRDVDNILTTDRKIVDNAGLKIAYEAYRNFVRSFGKEYIVVPGFEQYTEDQLFFIGFGRHFCEYTSEDSYVPHNGKPGDILSEIRTNSILKNYHEFSNTFYCSYNNKLMYTKTCKVW</sequence>
<feature type="chain" id="PRO_5005893821" evidence="2">
    <location>
        <begin position="20"/>
        <end position="496"/>
    </location>
</feature>
<dbReference type="Proteomes" id="UP000046392">
    <property type="component" value="Unplaced"/>
</dbReference>
<proteinExistence type="inferred from homology"/>
<name>A0A0N5B5S3_STREA</name>
<dbReference type="InterPro" id="IPR018497">
    <property type="entry name" value="Peptidase_M13_C"/>
</dbReference>
<dbReference type="AlphaFoldDB" id="A0A0N5B5S3"/>
<protein>
    <submittedName>
        <fullName evidence="5">Peptidase_M13 domain-containing protein</fullName>
    </submittedName>
</protein>
<dbReference type="Gene3D" id="1.10.1380.10">
    <property type="entry name" value="Neutral endopeptidase , domain2"/>
    <property type="match status" value="1"/>
</dbReference>
<evidence type="ECO:0000256" key="1">
    <source>
        <dbReference type="ARBA" id="ARBA00007357"/>
    </source>
</evidence>
<dbReference type="SUPFAM" id="SSF55486">
    <property type="entry name" value="Metalloproteases ('zincins'), catalytic domain"/>
    <property type="match status" value="2"/>
</dbReference>
<comment type="similarity">
    <text evidence="1">Belongs to the peptidase M13 family.</text>
</comment>
<dbReference type="GO" id="GO:0005886">
    <property type="term" value="C:plasma membrane"/>
    <property type="evidence" value="ECO:0007669"/>
    <property type="project" value="TreeGrafter"/>
</dbReference>
<evidence type="ECO:0000259" key="3">
    <source>
        <dbReference type="Pfam" id="PF01431"/>
    </source>
</evidence>
<evidence type="ECO:0000256" key="2">
    <source>
        <dbReference type="SAM" id="SignalP"/>
    </source>
</evidence>
<keyword evidence="2" id="KW-0732">Signal</keyword>
<dbReference type="GO" id="GO:0004222">
    <property type="term" value="F:metalloendopeptidase activity"/>
    <property type="evidence" value="ECO:0007669"/>
    <property type="project" value="InterPro"/>
</dbReference>
<dbReference type="PANTHER" id="PTHR11733">
    <property type="entry name" value="ZINC METALLOPROTEASE FAMILY M13 NEPRILYSIN-RELATED"/>
    <property type="match status" value="1"/>
</dbReference>
<dbReference type="InterPro" id="IPR024079">
    <property type="entry name" value="MetalloPept_cat_dom_sf"/>
</dbReference>
<accession>A0A0N5B5S3</accession>